<gene>
    <name evidence="3" type="ORF">DICVIV_03840</name>
</gene>
<dbReference type="Gene3D" id="3.30.200.20">
    <property type="entry name" value="Phosphorylase Kinase, domain 1"/>
    <property type="match status" value="1"/>
</dbReference>
<evidence type="ECO:0000313" key="4">
    <source>
        <dbReference type="Proteomes" id="UP000053766"/>
    </source>
</evidence>
<keyword evidence="1" id="KW-0067">ATP-binding</keyword>
<dbReference type="PROSITE" id="PS50011">
    <property type="entry name" value="PROTEIN_KINASE_DOM"/>
    <property type="match status" value="1"/>
</dbReference>
<dbReference type="Proteomes" id="UP000053766">
    <property type="component" value="Unassembled WGS sequence"/>
</dbReference>
<dbReference type="AlphaFoldDB" id="A0A0D8Y1W5"/>
<dbReference type="InterPro" id="IPR017441">
    <property type="entry name" value="Protein_kinase_ATP_BS"/>
</dbReference>
<evidence type="ECO:0000313" key="3">
    <source>
        <dbReference type="EMBL" id="KJH50039.1"/>
    </source>
</evidence>
<keyword evidence="4" id="KW-1185">Reference proteome</keyword>
<proteinExistence type="predicted"/>
<dbReference type="InterPro" id="IPR000719">
    <property type="entry name" value="Prot_kinase_dom"/>
</dbReference>
<dbReference type="OrthoDB" id="40902at2759"/>
<protein>
    <recommendedName>
        <fullName evidence="2">Protein kinase domain-containing protein</fullName>
    </recommendedName>
</protein>
<sequence>MELSQAVITAHPENSLIRLNIKEQAYRTQEQKLKRTLHREGPMISLSRGEKRWRQQAGSTRIDVSLASFRTQMPLFKRREGCSIRERYEFRDVLGTGAFSKVFLAECKQEPGHMVAVKCIDKKALKGKEDSLENEIKVLRK</sequence>
<feature type="domain" description="Protein kinase" evidence="2">
    <location>
        <begin position="88"/>
        <end position="141"/>
    </location>
</feature>
<accession>A0A0D8Y1W5</accession>
<organism evidence="3 4">
    <name type="scientific">Dictyocaulus viviparus</name>
    <name type="common">Bovine lungworm</name>
    <dbReference type="NCBI Taxonomy" id="29172"/>
    <lineage>
        <taxon>Eukaryota</taxon>
        <taxon>Metazoa</taxon>
        <taxon>Ecdysozoa</taxon>
        <taxon>Nematoda</taxon>
        <taxon>Chromadorea</taxon>
        <taxon>Rhabditida</taxon>
        <taxon>Rhabditina</taxon>
        <taxon>Rhabditomorpha</taxon>
        <taxon>Strongyloidea</taxon>
        <taxon>Metastrongylidae</taxon>
        <taxon>Dictyocaulus</taxon>
    </lineage>
</organism>
<keyword evidence="1" id="KW-0547">Nucleotide-binding</keyword>
<dbReference type="GO" id="GO:0004672">
    <property type="term" value="F:protein kinase activity"/>
    <property type="evidence" value="ECO:0007669"/>
    <property type="project" value="InterPro"/>
</dbReference>
<dbReference type="PROSITE" id="PS00107">
    <property type="entry name" value="PROTEIN_KINASE_ATP"/>
    <property type="match status" value="1"/>
</dbReference>
<dbReference type="STRING" id="29172.A0A0D8Y1W5"/>
<feature type="binding site" evidence="1">
    <location>
        <position position="118"/>
    </location>
    <ligand>
        <name>ATP</name>
        <dbReference type="ChEBI" id="CHEBI:30616"/>
    </ligand>
</feature>
<name>A0A0D8Y1W5_DICVI</name>
<dbReference type="SUPFAM" id="SSF56112">
    <property type="entry name" value="Protein kinase-like (PK-like)"/>
    <property type="match status" value="1"/>
</dbReference>
<evidence type="ECO:0000259" key="2">
    <source>
        <dbReference type="PROSITE" id="PS50011"/>
    </source>
</evidence>
<dbReference type="EMBL" id="KN716217">
    <property type="protein sequence ID" value="KJH50039.1"/>
    <property type="molecule type" value="Genomic_DNA"/>
</dbReference>
<reference evidence="4" key="2">
    <citation type="journal article" date="2016" name="Sci. Rep.">
        <title>Dictyocaulus viviparus genome, variome and transcriptome elucidate lungworm biology and support future intervention.</title>
        <authorList>
            <person name="McNulty S.N."/>
            <person name="Strube C."/>
            <person name="Rosa B.A."/>
            <person name="Martin J.C."/>
            <person name="Tyagi R."/>
            <person name="Choi Y.J."/>
            <person name="Wang Q."/>
            <person name="Hallsworth Pepin K."/>
            <person name="Zhang X."/>
            <person name="Ozersky P."/>
            <person name="Wilson R.K."/>
            <person name="Sternberg P.W."/>
            <person name="Gasser R.B."/>
            <person name="Mitreva M."/>
        </authorList>
    </citation>
    <scope>NUCLEOTIDE SEQUENCE [LARGE SCALE GENOMIC DNA]</scope>
    <source>
        <strain evidence="4">HannoverDv2000</strain>
    </source>
</reference>
<dbReference type="InterPro" id="IPR011009">
    <property type="entry name" value="Kinase-like_dom_sf"/>
</dbReference>
<evidence type="ECO:0000256" key="1">
    <source>
        <dbReference type="PROSITE-ProRule" id="PRU10141"/>
    </source>
</evidence>
<reference evidence="3 4" key="1">
    <citation type="submission" date="2013-11" db="EMBL/GenBank/DDBJ databases">
        <title>Draft genome of the bovine lungworm Dictyocaulus viviparus.</title>
        <authorList>
            <person name="Mitreva M."/>
        </authorList>
    </citation>
    <scope>NUCLEOTIDE SEQUENCE [LARGE SCALE GENOMIC DNA]</scope>
    <source>
        <strain evidence="3 4">HannoverDv2000</strain>
    </source>
</reference>
<dbReference type="GO" id="GO:0005524">
    <property type="term" value="F:ATP binding"/>
    <property type="evidence" value="ECO:0007669"/>
    <property type="project" value="UniProtKB-UniRule"/>
</dbReference>